<evidence type="ECO:0000313" key="1">
    <source>
        <dbReference type="EMBL" id="ADE38625.1"/>
    </source>
</evidence>
<dbReference type="EMBL" id="CP001751">
    <property type="protein sequence ID" value="ADE38625.1"/>
    <property type="molecule type" value="Genomic_DNA"/>
</dbReference>
<dbReference type="STRING" id="488538.SAR116_0382"/>
<accession>D5BQR1</accession>
<dbReference type="RefSeq" id="WP_013045255.1">
    <property type="nucleotide sequence ID" value="NC_014010.1"/>
</dbReference>
<dbReference type="KEGG" id="apb:SAR116_0382"/>
<name>D5BQR1_PUNMI</name>
<dbReference type="Proteomes" id="UP000007460">
    <property type="component" value="Chromosome"/>
</dbReference>
<dbReference type="AlphaFoldDB" id="D5BQR1"/>
<evidence type="ECO:0000313" key="2">
    <source>
        <dbReference type="Proteomes" id="UP000007460"/>
    </source>
</evidence>
<sequence>MSIIPIRDLGSSGVITDLAPYNLPINAYSTGINVRFDEAKASRAPVFRTVKASLGFDPRFTYGVTSATGYDTVLLISDAFAIHEYANGSTNNRSGSISASSDPRPFTGTSLADVVYLNRLDRVPVYRDSGGTNFADLTNWDANWRTASLRSFGDFLLGLNMTEGSTNYPNRVRWSNIVTANTIPDSWDATDTTKSAGFNDLVQMQTEIVDGQPLGSNFIIYSQSEVFLMEFVGGTFIFNFRPLFSDAGLINQNCVVEVEGKHFCFGNRDIYVHDGTSKQSICDERVKNFIYQGLNHQNANRFFVQHNETLNEIYFCYQSGDQYVAFPNADRCNRAAVFNYKNSTWSFMDLPNVSGGTTANVNSVTTYANATGLTYALVGGSYYDQEDNFDRHTLMVGEDDTTDGITSDKLYGVDLSDAGRLTFQLDTEATKAPLLERTGIDLDEAGSAASNYVVVTRLFPQADTTNTSDTTLTFNFGASDIPSGNVTYGSAVTYDIATDHKIDTRAAGRYLSYKLTLASDDYKDFELSGFDLDITATGAR</sequence>
<organism evidence="1 2">
    <name type="scientific">Puniceispirillum marinum (strain IMCC1322)</name>
    <dbReference type="NCBI Taxonomy" id="488538"/>
    <lineage>
        <taxon>Bacteria</taxon>
        <taxon>Pseudomonadati</taxon>
        <taxon>Pseudomonadota</taxon>
        <taxon>Alphaproteobacteria</taxon>
        <taxon>Candidatus Puniceispirillales</taxon>
        <taxon>Candidatus Puniceispirillaceae</taxon>
        <taxon>Candidatus Puniceispirillum</taxon>
    </lineage>
</organism>
<reference evidence="1 2" key="1">
    <citation type="journal article" date="2010" name="J. Bacteriol.">
        <title>Complete genome sequence of "Candidatus Puniceispirillum marinum" IMCC1322, a representative of the SAR116 clade in the Alphaproteobacteria.</title>
        <authorList>
            <person name="Oh H.M."/>
            <person name="Kwon K.K."/>
            <person name="Kang I."/>
            <person name="Kang S.G."/>
            <person name="Lee J.H."/>
            <person name="Kim S.J."/>
            <person name="Cho J.C."/>
        </authorList>
    </citation>
    <scope>NUCLEOTIDE SEQUENCE [LARGE SCALE GENOMIC DNA]</scope>
    <source>
        <strain evidence="1 2">IMCC1322</strain>
    </source>
</reference>
<keyword evidence="2" id="KW-1185">Reference proteome</keyword>
<dbReference type="HOGENOM" id="CLU_504186_0_0_5"/>
<dbReference type="OrthoDB" id="8175892at2"/>
<dbReference type="eggNOG" id="ENOG502ZEJD">
    <property type="taxonomic scope" value="Bacteria"/>
</dbReference>
<protein>
    <submittedName>
        <fullName evidence="1">Hypothetical genomic island protein</fullName>
    </submittedName>
</protein>
<gene>
    <name evidence="1" type="ordered locus">SAR116_0382</name>
</gene>
<proteinExistence type="predicted"/>